<feature type="transmembrane region" description="Helical" evidence="5">
    <location>
        <begin position="106"/>
        <end position="127"/>
    </location>
</feature>
<gene>
    <name evidence="6" type="ORF">GCM10022381_12380</name>
</gene>
<evidence type="ECO:0000313" key="6">
    <source>
        <dbReference type="EMBL" id="GAA3870769.1"/>
    </source>
</evidence>
<keyword evidence="2 5" id="KW-0812">Transmembrane</keyword>
<name>A0ABP7KAJ0_9MICO</name>
<accession>A0ABP7KAJ0</accession>
<protein>
    <submittedName>
        <fullName evidence="6">DoxX family protein</fullName>
    </submittedName>
</protein>
<organism evidence="6 7">
    <name type="scientific">Leifsonia kafniensis</name>
    <dbReference type="NCBI Taxonomy" id="475957"/>
    <lineage>
        <taxon>Bacteria</taxon>
        <taxon>Bacillati</taxon>
        <taxon>Actinomycetota</taxon>
        <taxon>Actinomycetes</taxon>
        <taxon>Micrococcales</taxon>
        <taxon>Microbacteriaceae</taxon>
        <taxon>Leifsonia</taxon>
    </lineage>
</organism>
<evidence type="ECO:0000313" key="7">
    <source>
        <dbReference type="Proteomes" id="UP001501803"/>
    </source>
</evidence>
<sequence length="128" mass="13642">MTPLDLQYALRVLLAALFVFMGVAHFRPGPMRTMAAMIPPSLRFQGAANPHNLVVLTGVCEIAGGLGLVFPPTSVAAGVCLIIFLIAVFPANAYAARHRERFGRAAIPLVPRLIGQLVLIALIVLAIM</sequence>
<feature type="transmembrane region" description="Helical" evidence="5">
    <location>
        <begin position="47"/>
        <end position="69"/>
    </location>
</feature>
<comment type="subcellular location">
    <subcellularLocation>
        <location evidence="1">Membrane</location>
        <topology evidence="1">Multi-pass membrane protein</topology>
    </subcellularLocation>
</comment>
<dbReference type="PANTHER" id="PTHR36974:SF1">
    <property type="entry name" value="DOXX FAMILY MEMBRANE PROTEIN"/>
    <property type="match status" value="1"/>
</dbReference>
<dbReference type="InterPro" id="IPR032808">
    <property type="entry name" value="DoxX"/>
</dbReference>
<dbReference type="EMBL" id="BAABCN010000002">
    <property type="protein sequence ID" value="GAA3870769.1"/>
    <property type="molecule type" value="Genomic_DNA"/>
</dbReference>
<evidence type="ECO:0000256" key="1">
    <source>
        <dbReference type="ARBA" id="ARBA00004141"/>
    </source>
</evidence>
<evidence type="ECO:0000256" key="4">
    <source>
        <dbReference type="ARBA" id="ARBA00023136"/>
    </source>
</evidence>
<keyword evidence="3 5" id="KW-1133">Transmembrane helix</keyword>
<keyword evidence="7" id="KW-1185">Reference proteome</keyword>
<dbReference type="Pfam" id="PF13564">
    <property type="entry name" value="DoxX_2"/>
    <property type="match status" value="1"/>
</dbReference>
<dbReference type="PANTHER" id="PTHR36974">
    <property type="entry name" value="MEMBRANE PROTEIN-RELATED"/>
    <property type="match status" value="1"/>
</dbReference>
<feature type="transmembrane region" description="Helical" evidence="5">
    <location>
        <begin position="6"/>
        <end position="26"/>
    </location>
</feature>
<comment type="caution">
    <text evidence="6">The sequence shown here is derived from an EMBL/GenBank/DDBJ whole genome shotgun (WGS) entry which is preliminary data.</text>
</comment>
<evidence type="ECO:0000256" key="3">
    <source>
        <dbReference type="ARBA" id="ARBA00022989"/>
    </source>
</evidence>
<dbReference type="Proteomes" id="UP001501803">
    <property type="component" value="Unassembled WGS sequence"/>
</dbReference>
<reference evidence="7" key="1">
    <citation type="journal article" date="2019" name="Int. J. Syst. Evol. Microbiol.">
        <title>The Global Catalogue of Microorganisms (GCM) 10K type strain sequencing project: providing services to taxonomists for standard genome sequencing and annotation.</title>
        <authorList>
            <consortium name="The Broad Institute Genomics Platform"/>
            <consortium name="The Broad Institute Genome Sequencing Center for Infectious Disease"/>
            <person name="Wu L."/>
            <person name="Ma J."/>
        </authorList>
    </citation>
    <scope>NUCLEOTIDE SEQUENCE [LARGE SCALE GENOMIC DNA]</scope>
    <source>
        <strain evidence="7">JCM 17021</strain>
    </source>
</reference>
<evidence type="ECO:0000256" key="5">
    <source>
        <dbReference type="SAM" id="Phobius"/>
    </source>
</evidence>
<feature type="transmembrane region" description="Helical" evidence="5">
    <location>
        <begin position="75"/>
        <end position="94"/>
    </location>
</feature>
<evidence type="ECO:0000256" key="2">
    <source>
        <dbReference type="ARBA" id="ARBA00022692"/>
    </source>
</evidence>
<keyword evidence="4 5" id="KW-0472">Membrane</keyword>
<proteinExistence type="predicted"/>